<feature type="transmembrane region" description="Helical" evidence="6">
    <location>
        <begin position="367"/>
        <end position="388"/>
    </location>
</feature>
<dbReference type="InterPro" id="IPR036259">
    <property type="entry name" value="MFS_trans_sf"/>
</dbReference>
<gene>
    <name evidence="8" type="ORF">FFLO_04288</name>
</gene>
<dbReference type="PROSITE" id="PS00216">
    <property type="entry name" value="SUGAR_TRANSPORT_1"/>
    <property type="match status" value="1"/>
</dbReference>
<reference evidence="8" key="1">
    <citation type="submission" date="2020-04" db="EMBL/GenBank/DDBJ databases">
        <title>Analysis of mating type loci in Filobasidium floriforme.</title>
        <authorList>
            <person name="Nowrousian M."/>
        </authorList>
    </citation>
    <scope>NUCLEOTIDE SEQUENCE</scope>
    <source>
        <strain evidence="8">CBS 6242</strain>
    </source>
</reference>
<dbReference type="PROSITE" id="PS50850">
    <property type="entry name" value="MFS"/>
    <property type="match status" value="1"/>
</dbReference>
<comment type="caution">
    <text evidence="8">The sequence shown here is derived from an EMBL/GenBank/DDBJ whole genome shotgun (WGS) entry which is preliminary data.</text>
</comment>
<proteinExistence type="inferred from homology"/>
<feature type="transmembrane region" description="Helical" evidence="6">
    <location>
        <begin position="496"/>
        <end position="514"/>
    </location>
</feature>
<feature type="domain" description="Major facilitator superfamily (MFS) profile" evidence="7">
    <location>
        <begin position="74"/>
        <end position="518"/>
    </location>
</feature>
<keyword evidence="4 6" id="KW-1133">Transmembrane helix</keyword>
<evidence type="ECO:0000256" key="2">
    <source>
        <dbReference type="ARBA" id="ARBA00010992"/>
    </source>
</evidence>
<name>A0A8K0NMH8_9TREE</name>
<evidence type="ECO:0000313" key="8">
    <source>
        <dbReference type="EMBL" id="KAG7531548.1"/>
    </source>
</evidence>
<evidence type="ECO:0000256" key="3">
    <source>
        <dbReference type="ARBA" id="ARBA00022692"/>
    </source>
</evidence>
<keyword evidence="9" id="KW-1185">Reference proteome</keyword>
<comment type="subcellular location">
    <subcellularLocation>
        <location evidence="1">Membrane</location>
        <topology evidence="1">Multi-pass membrane protein</topology>
    </subcellularLocation>
</comment>
<dbReference type="OrthoDB" id="8024626at2759"/>
<dbReference type="Gene3D" id="1.20.1250.20">
    <property type="entry name" value="MFS general substrate transporter like domains"/>
    <property type="match status" value="1"/>
</dbReference>
<dbReference type="PROSITE" id="PS00217">
    <property type="entry name" value="SUGAR_TRANSPORT_2"/>
    <property type="match status" value="1"/>
</dbReference>
<accession>A0A8K0NMH8</accession>
<dbReference type="InterPro" id="IPR005828">
    <property type="entry name" value="MFS_sugar_transport-like"/>
</dbReference>
<dbReference type="Pfam" id="PF00083">
    <property type="entry name" value="Sugar_tr"/>
    <property type="match status" value="1"/>
</dbReference>
<feature type="transmembrane region" description="Helical" evidence="6">
    <location>
        <begin position="340"/>
        <end position="361"/>
    </location>
</feature>
<evidence type="ECO:0000313" key="9">
    <source>
        <dbReference type="Proteomes" id="UP000812966"/>
    </source>
</evidence>
<dbReference type="PANTHER" id="PTHR48022:SF10">
    <property type="entry name" value="MAJOR FACILITATOR SUPERFAMILY (MFS) PROFILE DOMAIN-CONTAINING PROTEIN"/>
    <property type="match status" value="1"/>
</dbReference>
<evidence type="ECO:0000256" key="6">
    <source>
        <dbReference type="SAM" id="Phobius"/>
    </source>
</evidence>
<comment type="similarity">
    <text evidence="2">Belongs to the major facilitator superfamily. Sugar transporter (TC 2.A.1.1) family.</text>
</comment>
<dbReference type="GO" id="GO:0005351">
    <property type="term" value="F:carbohydrate:proton symporter activity"/>
    <property type="evidence" value="ECO:0007669"/>
    <property type="project" value="TreeGrafter"/>
</dbReference>
<organism evidence="8 9">
    <name type="scientific">Filobasidium floriforme</name>
    <dbReference type="NCBI Taxonomy" id="5210"/>
    <lineage>
        <taxon>Eukaryota</taxon>
        <taxon>Fungi</taxon>
        <taxon>Dikarya</taxon>
        <taxon>Basidiomycota</taxon>
        <taxon>Agaricomycotina</taxon>
        <taxon>Tremellomycetes</taxon>
        <taxon>Filobasidiales</taxon>
        <taxon>Filobasidiaceae</taxon>
        <taxon>Filobasidium</taxon>
    </lineage>
</organism>
<evidence type="ECO:0000256" key="5">
    <source>
        <dbReference type="ARBA" id="ARBA00023136"/>
    </source>
</evidence>
<evidence type="ECO:0000256" key="1">
    <source>
        <dbReference type="ARBA" id="ARBA00004141"/>
    </source>
</evidence>
<evidence type="ECO:0000259" key="7">
    <source>
        <dbReference type="PROSITE" id="PS50850"/>
    </source>
</evidence>
<dbReference type="InterPro" id="IPR005829">
    <property type="entry name" value="Sugar_transporter_CS"/>
</dbReference>
<dbReference type="EMBL" id="JABELV010000088">
    <property type="protein sequence ID" value="KAG7531548.1"/>
    <property type="molecule type" value="Genomic_DNA"/>
</dbReference>
<feature type="transmembrane region" description="Helical" evidence="6">
    <location>
        <begin position="461"/>
        <end position="484"/>
    </location>
</feature>
<keyword evidence="3 6" id="KW-0812">Transmembrane</keyword>
<feature type="transmembrane region" description="Helical" evidence="6">
    <location>
        <begin position="150"/>
        <end position="169"/>
    </location>
</feature>
<feature type="transmembrane region" description="Helical" evidence="6">
    <location>
        <begin position="395"/>
        <end position="417"/>
    </location>
</feature>
<dbReference type="PANTHER" id="PTHR48022">
    <property type="entry name" value="PLASTIDIC GLUCOSE TRANSPORTER 4"/>
    <property type="match status" value="1"/>
</dbReference>
<feature type="transmembrane region" description="Helical" evidence="6">
    <location>
        <begin position="211"/>
        <end position="229"/>
    </location>
</feature>
<dbReference type="InterPro" id="IPR020846">
    <property type="entry name" value="MFS_dom"/>
</dbReference>
<dbReference type="GO" id="GO:0016020">
    <property type="term" value="C:membrane"/>
    <property type="evidence" value="ECO:0007669"/>
    <property type="project" value="UniProtKB-SubCell"/>
</dbReference>
<feature type="transmembrane region" description="Helical" evidence="6">
    <location>
        <begin position="423"/>
        <end position="449"/>
    </location>
</feature>
<evidence type="ECO:0000256" key="4">
    <source>
        <dbReference type="ARBA" id="ARBA00022989"/>
    </source>
</evidence>
<dbReference type="InterPro" id="IPR050360">
    <property type="entry name" value="MFS_Sugar_Transporters"/>
</dbReference>
<sequence>MNTATINKVDPGDASYNMDNKQEVEMLESEKPSVHYVEDASAEAEQDMRGQELTGYEDLTLFQTLKTFKKTSLLCLAVTFTAAAEGYEIGMTNNINANAGFNHSVGEKLVDGERSISAEQFARWSPLSTTGQVLGQVGFPFISSWFGRKYSLLLIWLTAVVAITLQSSTTDNDRTWAASKIFTGASVGAIQTVVPLYVCELAPTKIRGSLISLYNFWFQLGNFFPPIVFQVLKNSNREREWKLPVYTQWATIAIIGAVFLFAPESPVWCAQKDKRDRGIAILQKLNGGIEGYSAEKQYDILRRGAEYEKAKNAEVRKEHWWNIFLGTNLIRLVISTWTTLAFQLLGLGLFLSYGSIFYAAAGVEDPFLVVIINNCVTLGSILPIILFADKIGRRMVCLVGMDLMWIACLLVGVLGLLKKSSVVNSLLVFFSCLWTLGLQTAATAAYGYLAETSTQSLREYTSGWAYAVSTIFGTIWGIMIPYMLDETEWNWNLKTGFFFFGIGAFSAVGGWFVLPETARRTPAELDELFARKIKPWRFHKTKTATQLAADEASRREDSSNI</sequence>
<protein>
    <recommendedName>
        <fullName evidence="7">Major facilitator superfamily (MFS) profile domain-containing protein</fullName>
    </recommendedName>
</protein>
<keyword evidence="5 6" id="KW-0472">Membrane</keyword>
<dbReference type="Proteomes" id="UP000812966">
    <property type="component" value="Unassembled WGS sequence"/>
</dbReference>
<dbReference type="AlphaFoldDB" id="A0A8K0NMH8"/>
<feature type="transmembrane region" description="Helical" evidence="6">
    <location>
        <begin position="181"/>
        <end position="199"/>
    </location>
</feature>
<dbReference type="SUPFAM" id="SSF103473">
    <property type="entry name" value="MFS general substrate transporter"/>
    <property type="match status" value="1"/>
</dbReference>
<feature type="transmembrane region" description="Helical" evidence="6">
    <location>
        <begin position="249"/>
        <end position="269"/>
    </location>
</feature>